<dbReference type="GO" id="GO:0008448">
    <property type="term" value="F:N-acetylglucosamine-6-phosphate deacetylase activity"/>
    <property type="evidence" value="ECO:0007669"/>
    <property type="project" value="UniProtKB-EC"/>
</dbReference>
<keyword evidence="2 7" id="KW-0479">Metal-binding</keyword>
<sequence>MKTWITNGYVYHYDKRRMERKDLCIEDGKICEICSPGQGERQGNIYDASGKSVIPGFIDVHTHGGCGVDVNDALKDDFEKIGHFFALQGTTSWLCSILTDTKEQTIKSIHEALKHQKEHANCANLLGIHLEGPFLSVEFKGAMPEELLRKADMELLKEYQEEAEGNIRYITVSPEVEGIPEAVPEMKKLGITVAIGHSGADYETAMKCIENGAAACTHTCNAMKLFHQHFPSMMGAALESDIYCEAICDGRHLHPGSVRLFLKAKGYDKVVAVTDSIMAAGLPDGEYKLGVNDVVVEDGDAKLKSNGVRAGSTLTTGTALKRLIDFTGAEMEDVLPLLTMNPAKLLGVDDKIGSLEAGKDADILIVDEGYNIVDTFVKGKKIER</sequence>
<comment type="similarity">
    <text evidence="1 5">Belongs to the metallo-dependent hydrolases superfamily. NagA family.</text>
</comment>
<dbReference type="AlphaFoldDB" id="A0A6N2TQI5"/>
<evidence type="ECO:0000256" key="3">
    <source>
        <dbReference type="ARBA" id="ARBA00022801"/>
    </source>
</evidence>
<dbReference type="GO" id="GO:0006046">
    <property type="term" value="P:N-acetylglucosamine catabolic process"/>
    <property type="evidence" value="ECO:0007669"/>
    <property type="project" value="TreeGrafter"/>
</dbReference>
<comment type="cofactor">
    <cofactor evidence="7">
        <name>a divalent metal cation</name>
        <dbReference type="ChEBI" id="CHEBI:60240"/>
    </cofactor>
    <text evidence="7">Binds 1 divalent metal cation per subunit.</text>
</comment>
<gene>
    <name evidence="9" type="primary">nagA_1</name>
    <name evidence="9" type="ORF">BHLFYP23_00025</name>
</gene>
<dbReference type="InterPro" id="IPR003764">
    <property type="entry name" value="GlcNAc_6-P_deAcase"/>
</dbReference>
<dbReference type="RefSeq" id="WP_009246847.1">
    <property type="nucleotide sequence ID" value="NZ_CACRSY010000012.1"/>
</dbReference>
<dbReference type="PANTHER" id="PTHR11113">
    <property type="entry name" value="N-ACETYLGLUCOSAMINE-6-PHOSPHATE DEACETYLASE"/>
    <property type="match status" value="1"/>
</dbReference>
<feature type="active site" description="Proton donor/acceptor" evidence="6">
    <location>
        <position position="275"/>
    </location>
</feature>
<evidence type="ECO:0000256" key="4">
    <source>
        <dbReference type="ARBA" id="ARBA00023277"/>
    </source>
</evidence>
<dbReference type="PIRSF" id="PIRSF038994">
    <property type="entry name" value="NagA"/>
    <property type="match status" value="1"/>
</dbReference>
<dbReference type="Gene3D" id="2.30.40.10">
    <property type="entry name" value="Urease, subunit C, domain 1"/>
    <property type="match status" value="1"/>
</dbReference>
<dbReference type="EC" id="3.5.1.25" evidence="9"/>
<dbReference type="Gene3D" id="3.20.20.140">
    <property type="entry name" value="Metal-dependent hydrolases"/>
    <property type="match status" value="1"/>
</dbReference>
<feature type="binding site" evidence="7">
    <location>
        <position position="197"/>
    </location>
    <ligand>
        <name>Zn(2+)</name>
        <dbReference type="ChEBI" id="CHEBI:29105"/>
    </ligand>
</feature>
<evidence type="ECO:0000259" key="8">
    <source>
        <dbReference type="Pfam" id="PF01979"/>
    </source>
</evidence>
<feature type="domain" description="Amidohydrolase-related" evidence="8">
    <location>
        <begin position="53"/>
        <end position="380"/>
    </location>
</feature>
<evidence type="ECO:0000256" key="6">
    <source>
        <dbReference type="PIRSR" id="PIRSR038994-1"/>
    </source>
</evidence>
<proteinExistence type="inferred from homology"/>
<organism evidence="9">
    <name type="scientific">Blautia hansenii</name>
    <name type="common">Ruminococcus hansenii</name>
    <dbReference type="NCBI Taxonomy" id="1322"/>
    <lineage>
        <taxon>Bacteria</taxon>
        <taxon>Bacillati</taxon>
        <taxon>Bacillota</taxon>
        <taxon>Clostridia</taxon>
        <taxon>Lachnospirales</taxon>
        <taxon>Lachnospiraceae</taxon>
        <taxon>Blautia</taxon>
    </lineage>
</organism>
<evidence type="ECO:0000256" key="7">
    <source>
        <dbReference type="PIRSR" id="PIRSR038994-3"/>
    </source>
</evidence>
<evidence type="ECO:0000313" key="9">
    <source>
        <dbReference type="EMBL" id="VYT06972.1"/>
    </source>
</evidence>
<dbReference type="EMBL" id="CACRSY010000012">
    <property type="protein sequence ID" value="VYT06972.1"/>
    <property type="molecule type" value="Genomic_DNA"/>
</dbReference>
<dbReference type="PANTHER" id="PTHR11113:SF14">
    <property type="entry name" value="N-ACETYLGLUCOSAMINE-6-PHOSPHATE DEACETYLASE"/>
    <property type="match status" value="1"/>
</dbReference>
<dbReference type="SUPFAM" id="SSF51556">
    <property type="entry name" value="Metallo-dependent hydrolases"/>
    <property type="match status" value="1"/>
</dbReference>
<evidence type="ECO:0000256" key="5">
    <source>
        <dbReference type="PIRNR" id="PIRNR038994"/>
    </source>
</evidence>
<reference evidence="9" key="1">
    <citation type="submission" date="2019-11" db="EMBL/GenBank/DDBJ databases">
        <authorList>
            <person name="Feng L."/>
        </authorList>
    </citation>
    <scope>NUCLEOTIDE SEQUENCE</scope>
    <source>
        <strain evidence="9">BhanseniiLFYP23</strain>
    </source>
</reference>
<evidence type="ECO:0000256" key="1">
    <source>
        <dbReference type="ARBA" id="ARBA00010716"/>
    </source>
</evidence>
<keyword evidence="4 5" id="KW-0119">Carbohydrate metabolism</keyword>
<evidence type="ECO:0000256" key="2">
    <source>
        <dbReference type="ARBA" id="ARBA00022723"/>
    </source>
</evidence>
<dbReference type="InterPro" id="IPR032466">
    <property type="entry name" value="Metal_Hydrolase"/>
</dbReference>
<dbReference type="Pfam" id="PF01979">
    <property type="entry name" value="Amidohydro_1"/>
    <property type="match status" value="1"/>
</dbReference>
<protein>
    <submittedName>
        <fullName evidence="9">N-acetylglucosamine-6-phosphate deacetylase</fullName>
        <ecNumber evidence="9">3.5.1.25</ecNumber>
    </submittedName>
</protein>
<keyword evidence="3 5" id="KW-0378">Hydrolase</keyword>
<name>A0A6N2TQI5_BLAHA</name>
<dbReference type="NCBIfam" id="TIGR00221">
    <property type="entry name" value="nagA"/>
    <property type="match status" value="1"/>
</dbReference>
<dbReference type="InterPro" id="IPR011059">
    <property type="entry name" value="Metal-dep_hydrolase_composite"/>
</dbReference>
<accession>A0A6N2TQI5</accession>
<feature type="binding site" evidence="7">
    <location>
        <position position="218"/>
    </location>
    <ligand>
        <name>Zn(2+)</name>
        <dbReference type="ChEBI" id="CHEBI:29105"/>
    </ligand>
</feature>
<feature type="binding site" evidence="7">
    <location>
        <position position="131"/>
    </location>
    <ligand>
        <name>Zn(2+)</name>
        <dbReference type="ChEBI" id="CHEBI:29105"/>
    </ligand>
</feature>
<dbReference type="SUPFAM" id="SSF51338">
    <property type="entry name" value="Composite domain of metallo-dependent hydrolases"/>
    <property type="match status" value="1"/>
</dbReference>
<dbReference type="InterPro" id="IPR006680">
    <property type="entry name" value="Amidohydro-rel"/>
</dbReference>
<dbReference type="GO" id="GO:0046872">
    <property type="term" value="F:metal ion binding"/>
    <property type="evidence" value="ECO:0007669"/>
    <property type="project" value="UniProtKB-KW"/>
</dbReference>
<dbReference type="CDD" id="cd00854">
    <property type="entry name" value="NagA"/>
    <property type="match status" value="1"/>
</dbReference>